<evidence type="ECO:0000313" key="3">
    <source>
        <dbReference type="EMBL" id="JAS84091.1"/>
    </source>
</evidence>
<name>A0A1B6HCF2_9HEMI</name>
<protein>
    <submittedName>
        <fullName evidence="2">Uncharacterized protein</fullName>
    </submittedName>
</protein>
<reference evidence="2" key="1">
    <citation type="submission" date="2015-11" db="EMBL/GenBank/DDBJ databases">
        <title>De novo transcriptome assembly of four potential Pierce s Disease insect vectors from Arizona vineyards.</title>
        <authorList>
            <person name="Tassone E.E."/>
        </authorList>
    </citation>
    <scope>NUCLEOTIDE SEQUENCE</scope>
</reference>
<keyword evidence="1" id="KW-0732">Signal</keyword>
<feature type="signal peptide" evidence="1">
    <location>
        <begin position="1"/>
        <end position="18"/>
    </location>
</feature>
<dbReference type="AlphaFoldDB" id="A0A1B6HCF2"/>
<feature type="chain" id="PRO_5008584226" evidence="1">
    <location>
        <begin position="19"/>
        <end position="143"/>
    </location>
</feature>
<sequence length="143" mass="16433">MLIFVLILFSANINMAFTSKDTQITSKIAELDTGISHGLKEPEKGGAKIVIQDIRLFNSLYRKIIKAVLSSKEQELHNKKVQLAEIVVKSHPHFIKLQVDEERLVREGRWGEADLKSLKHLFNEAQELKSKLESFLRKHKRTS</sequence>
<evidence type="ECO:0000313" key="2">
    <source>
        <dbReference type="EMBL" id="JAS72356.1"/>
    </source>
</evidence>
<dbReference type="EMBL" id="GECU01035350">
    <property type="protein sequence ID" value="JAS72356.1"/>
    <property type="molecule type" value="Transcribed_RNA"/>
</dbReference>
<proteinExistence type="predicted"/>
<gene>
    <name evidence="2" type="ORF">g.29890</name>
    <name evidence="3" type="ORF">g.29892</name>
</gene>
<dbReference type="EMBL" id="GECU01023615">
    <property type="protein sequence ID" value="JAS84091.1"/>
    <property type="molecule type" value="Transcribed_RNA"/>
</dbReference>
<organism evidence="2">
    <name type="scientific">Homalodisca liturata</name>
    <dbReference type="NCBI Taxonomy" id="320908"/>
    <lineage>
        <taxon>Eukaryota</taxon>
        <taxon>Metazoa</taxon>
        <taxon>Ecdysozoa</taxon>
        <taxon>Arthropoda</taxon>
        <taxon>Hexapoda</taxon>
        <taxon>Insecta</taxon>
        <taxon>Pterygota</taxon>
        <taxon>Neoptera</taxon>
        <taxon>Paraneoptera</taxon>
        <taxon>Hemiptera</taxon>
        <taxon>Auchenorrhyncha</taxon>
        <taxon>Membracoidea</taxon>
        <taxon>Cicadellidae</taxon>
        <taxon>Cicadellinae</taxon>
        <taxon>Proconiini</taxon>
        <taxon>Homalodisca</taxon>
    </lineage>
</organism>
<accession>A0A1B6HCF2</accession>
<evidence type="ECO:0000256" key="1">
    <source>
        <dbReference type="SAM" id="SignalP"/>
    </source>
</evidence>